<proteinExistence type="predicted"/>
<dbReference type="EMBL" id="CAFZ01000103">
    <property type="protein sequence ID" value="CCA71010.1"/>
    <property type="molecule type" value="Genomic_DNA"/>
</dbReference>
<dbReference type="CDD" id="cd00067">
    <property type="entry name" value="GAL4"/>
    <property type="match status" value="1"/>
</dbReference>
<dbReference type="AlphaFoldDB" id="G4TI67"/>
<keyword evidence="4" id="KW-1185">Reference proteome</keyword>
<protein>
    <recommendedName>
        <fullName evidence="2">Zn(2)-C6 fungal-type domain-containing protein</fullName>
    </recommendedName>
</protein>
<dbReference type="GO" id="GO:0008270">
    <property type="term" value="F:zinc ion binding"/>
    <property type="evidence" value="ECO:0007669"/>
    <property type="project" value="InterPro"/>
</dbReference>
<dbReference type="SUPFAM" id="SSF57701">
    <property type="entry name" value="Zn2/Cys6 DNA-binding domain"/>
    <property type="match status" value="1"/>
</dbReference>
<dbReference type="InParanoid" id="G4TI67"/>
<gene>
    <name evidence="3" type="ORF">PIIN_04944</name>
</gene>
<dbReference type="PROSITE" id="PS50048">
    <property type="entry name" value="ZN2_CY6_FUNGAL_2"/>
    <property type="match status" value="1"/>
</dbReference>
<feature type="compositionally biased region" description="Low complexity" evidence="1">
    <location>
        <begin position="282"/>
        <end position="296"/>
    </location>
</feature>
<dbReference type="Gene3D" id="4.10.240.10">
    <property type="entry name" value="Zn(2)-C6 fungal-type DNA-binding domain"/>
    <property type="match status" value="1"/>
</dbReference>
<evidence type="ECO:0000256" key="1">
    <source>
        <dbReference type="SAM" id="MobiDB-lite"/>
    </source>
</evidence>
<accession>G4TI67</accession>
<dbReference type="OMA" id="SETSACH"/>
<feature type="region of interest" description="Disordered" evidence="1">
    <location>
        <begin position="365"/>
        <end position="385"/>
    </location>
</feature>
<dbReference type="GO" id="GO:0000981">
    <property type="term" value="F:DNA-binding transcription factor activity, RNA polymerase II-specific"/>
    <property type="evidence" value="ECO:0007669"/>
    <property type="project" value="InterPro"/>
</dbReference>
<feature type="region of interest" description="Disordered" evidence="1">
    <location>
        <begin position="230"/>
        <end position="303"/>
    </location>
</feature>
<organism evidence="3 4">
    <name type="scientific">Serendipita indica (strain DSM 11827)</name>
    <name type="common">Root endophyte fungus</name>
    <name type="synonym">Piriformospora indica</name>
    <dbReference type="NCBI Taxonomy" id="1109443"/>
    <lineage>
        <taxon>Eukaryota</taxon>
        <taxon>Fungi</taxon>
        <taxon>Dikarya</taxon>
        <taxon>Basidiomycota</taxon>
        <taxon>Agaricomycotina</taxon>
        <taxon>Agaricomycetes</taxon>
        <taxon>Sebacinales</taxon>
        <taxon>Serendipitaceae</taxon>
        <taxon>Serendipita</taxon>
    </lineage>
</organism>
<sequence>MADSGDPARLQLWSHTERDVYKTTSLSVLCAVCPPEFLEHLPSSPTTLMSASFTSQLEQPLLVQPAPTRRIDARQLEFDAINPVQCSSETIYGHPMHPHHQQQQQHFGHSDYVFVQDDATYYYPQYTYCPPPSTPLQYTATYPHHLYNAATGAYEPIPYTTPDSSASNTPRFPTVAQQRFYHQTECYYPPQHYQSPTTGVPQLSLAAHIQHVQAAPQASTYLPLSPVSPVQHLKHQHQHHHQPLATAPPSPQTQLTSAHPHQLHTPVQSQVQQTHSFIQHDGTSSPSSSTMSPAGSVEDERLKKLRERRHVVACLFCRGRKIACHPPPAADGERAKPTSRTTPAANRPSCDNCIKRGRQCVYPERVTPRAPRRRRRGVVYDEEEQ</sequence>
<feature type="domain" description="Zn(2)-C6 fungal-type" evidence="2">
    <location>
        <begin position="313"/>
        <end position="362"/>
    </location>
</feature>
<feature type="region of interest" description="Disordered" evidence="1">
    <location>
        <begin position="325"/>
        <end position="350"/>
    </location>
</feature>
<feature type="compositionally biased region" description="Polar residues" evidence="1">
    <location>
        <begin position="252"/>
        <end position="277"/>
    </location>
</feature>
<dbReference type="OrthoDB" id="39175at2759"/>
<reference evidence="3 4" key="1">
    <citation type="journal article" date="2011" name="PLoS Pathog.">
        <title>Endophytic Life Strategies Decoded by Genome and Transcriptome Analyses of the Mutualistic Root Symbiont Piriformospora indica.</title>
        <authorList>
            <person name="Zuccaro A."/>
            <person name="Lahrmann U."/>
            <person name="Guldener U."/>
            <person name="Langen G."/>
            <person name="Pfiffi S."/>
            <person name="Biedenkopf D."/>
            <person name="Wong P."/>
            <person name="Samans B."/>
            <person name="Grimm C."/>
            <person name="Basiewicz M."/>
            <person name="Murat C."/>
            <person name="Martin F."/>
            <person name="Kogel K.H."/>
        </authorList>
    </citation>
    <scope>NUCLEOTIDE SEQUENCE [LARGE SCALE GENOMIC DNA]</scope>
    <source>
        <strain evidence="3 4">DSM 11827</strain>
    </source>
</reference>
<evidence type="ECO:0000259" key="2">
    <source>
        <dbReference type="PROSITE" id="PS50048"/>
    </source>
</evidence>
<dbReference type="HOGENOM" id="CLU_717886_0_0_1"/>
<name>G4TI67_SERID</name>
<feature type="compositionally biased region" description="Basic residues" evidence="1">
    <location>
        <begin position="232"/>
        <end position="242"/>
    </location>
</feature>
<evidence type="ECO:0000313" key="4">
    <source>
        <dbReference type="Proteomes" id="UP000007148"/>
    </source>
</evidence>
<dbReference type="InterPro" id="IPR001138">
    <property type="entry name" value="Zn2Cys6_DnaBD"/>
</dbReference>
<dbReference type="InterPro" id="IPR036864">
    <property type="entry name" value="Zn2-C6_fun-type_DNA-bd_sf"/>
</dbReference>
<dbReference type="SMART" id="SM00066">
    <property type="entry name" value="GAL4"/>
    <property type="match status" value="1"/>
</dbReference>
<dbReference type="Proteomes" id="UP000007148">
    <property type="component" value="Unassembled WGS sequence"/>
</dbReference>
<evidence type="ECO:0000313" key="3">
    <source>
        <dbReference type="EMBL" id="CCA71010.1"/>
    </source>
</evidence>
<comment type="caution">
    <text evidence="3">The sequence shown here is derived from an EMBL/GenBank/DDBJ whole genome shotgun (WGS) entry which is preliminary data.</text>
</comment>